<evidence type="ECO:0000313" key="4">
    <source>
        <dbReference type="EMBL" id="KAH9288311.1"/>
    </source>
</evidence>
<name>A0AA38F3X6_TAXCH</name>
<dbReference type="PANTHER" id="PTHR47972:SF35">
    <property type="entry name" value="KINESIN-LIKE PROTEIN KIN-14Q"/>
    <property type="match status" value="1"/>
</dbReference>
<reference evidence="4 5" key="1">
    <citation type="journal article" date="2021" name="Nat. Plants">
        <title>The Taxus genome provides insights into paclitaxel biosynthesis.</title>
        <authorList>
            <person name="Xiong X."/>
            <person name="Gou J."/>
            <person name="Liao Q."/>
            <person name="Li Y."/>
            <person name="Zhou Q."/>
            <person name="Bi G."/>
            <person name="Li C."/>
            <person name="Du R."/>
            <person name="Wang X."/>
            <person name="Sun T."/>
            <person name="Guo L."/>
            <person name="Liang H."/>
            <person name="Lu P."/>
            <person name="Wu Y."/>
            <person name="Zhang Z."/>
            <person name="Ro D.K."/>
            <person name="Shang Y."/>
            <person name="Huang S."/>
            <person name="Yan J."/>
        </authorList>
    </citation>
    <scope>NUCLEOTIDE SEQUENCE [LARGE SCALE GENOMIC DNA]</scope>
    <source>
        <strain evidence="4">Ta-2019</strain>
    </source>
</reference>
<dbReference type="SMART" id="SM00129">
    <property type="entry name" value="KISc"/>
    <property type="match status" value="1"/>
</dbReference>
<comment type="caution">
    <text evidence="2">Lacks conserved residue(s) required for the propagation of feature annotation.</text>
</comment>
<dbReference type="GO" id="GO:0008017">
    <property type="term" value="F:microtubule binding"/>
    <property type="evidence" value="ECO:0007669"/>
    <property type="project" value="InterPro"/>
</dbReference>
<dbReference type="Gene3D" id="3.40.850.10">
    <property type="entry name" value="Kinesin motor domain"/>
    <property type="match status" value="1"/>
</dbReference>
<dbReference type="InterPro" id="IPR036961">
    <property type="entry name" value="Kinesin_motor_dom_sf"/>
</dbReference>
<evidence type="ECO:0000256" key="2">
    <source>
        <dbReference type="PROSITE-ProRule" id="PRU00283"/>
    </source>
</evidence>
<dbReference type="Proteomes" id="UP000824469">
    <property type="component" value="Unassembled WGS sequence"/>
</dbReference>
<dbReference type="InterPro" id="IPR027417">
    <property type="entry name" value="P-loop_NTPase"/>
</dbReference>
<dbReference type="PANTHER" id="PTHR47972">
    <property type="entry name" value="KINESIN-LIKE PROTEIN KLP-3"/>
    <property type="match status" value="1"/>
</dbReference>
<gene>
    <name evidence="4" type="ORF">KI387_032428</name>
</gene>
<feature type="domain" description="Kinesin motor" evidence="3">
    <location>
        <begin position="1"/>
        <end position="141"/>
    </location>
</feature>
<evidence type="ECO:0000313" key="5">
    <source>
        <dbReference type="Proteomes" id="UP000824469"/>
    </source>
</evidence>
<organism evidence="4 5">
    <name type="scientific">Taxus chinensis</name>
    <name type="common">Chinese yew</name>
    <name type="synonym">Taxus wallichiana var. chinensis</name>
    <dbReference type="NCBI Taxonomy" id="29808"/>
    <lineage>
        <taxon>Eukaryota</taxon>
        <taxon>Viridiplantae</taxon>
        <taxon>Streptophyta</taxon>
        <taxon>Embryophyta</taxon>
        <taxon>Tracheophyta</taxon>
        <taxon>Spermatophyta</taxon>
        <taxon>Pinopsida</taxon>
        <taxon>Pinidae</taxon>
        <taxon>Conifers II</taxon>
        <taxon>Cupressales</taxon>
        <taxon>Taxaceae</taxon>
        <taxon>Taxus</taxon>
    </lineage>
</organism>
<protein>
    <recommendedName>
        <fullName evidence="3">Kinesin motor domain-containing protein</fullName>
    </recommendedName>
</protein>
<evidence type="ECO:0000259" key="3">
    <source>
        <dbReference type="PROSITE" id="PS50067"/>
    </source>
</evidence>
<dbReference type="EMBL" id="JAHRHJ020003813">
    <property type="protein sequence ID" value="KAH9288311.1"/>
    <property type="molecule type" value="Genomic_DNA"/>
</dbReference>
<dbReference type="AlphaFoldDB" id="A0AA38F3X6"/>
<dbReference type="InterPro" id="IPR001752">
    <property type="entry name" value="Kinesin_motor_dom"/>
</dbReference>
<dbReference type="PROSITE" id="PS50067">
    <property type="entry name" value="KINESIN_MOTOR_2"/>
    <property type="match status" value="1"/>
</dbReference>
<dbReference type="SUPFAM" id="SSF52540">
    <property type="entry name" value="P-loop containing nucleoside triphosphate hydrolases"/>
    <property type="match status" value="1"/>
</dbReference>
<feature type="non-terminal residue" evidence="4">
    <location>
        <position position="1"/>
    </location>
</feature>
<comment type="similarity">
    <text evidence="2">Belongs to the TRAFAC class myosin-kinesin ATPase superfamily. Kinesin family.</text>
</comment>
<dbReference type="InterPro" id="IPR027640">
    <property type="entry name" value="Kinesin-like_fam"/>
</dbReference>
<dbReference type="Pfam" id="PF00225">
    <property type="entry name" value="Kinesin"/>
    <property type="match status" value="1"/>
</dbReference>
<keyword evidence="5" id="KW-1185">Reference proteome</keyword>
<dbReference type="GO" id="GO:0005524">
    <property type="term" value="F:ATP binding"/>
    <property type="evidence" value="ECO:0007669"/>
    <property type="project" value="InterPro"/>
</dbReference>
<sequence>CRPLNAEEVAEGAVSIADFEAAKDGELSIRANGAPKMVFKFDLVFTQDNQVDVFTDTAPVVVSVLDGYNVYIFAYEQTGTGNTFTMEGTKENCGVNYKTLEELFRLSNETKGQFKLEIKQVAEGLHHVPALVEAQVQSMSE</sequence>
<feature type="non-terminal residue" evidence="4">
    <location>
        <position position="141"/>
    </location>
</feature>
<accession>A0AA38F3X6</accession>
<dbReference type="GO" id="GO:0003777">
    <property type="term" value="F:microtubule motor activity"/>
    <property type="evidence" value="ECO:0007669"/>
    <property type="project" value="InterPro"/>
</dbReference>
<dbReference type="GO" id="GO:0007018">
    <property type="term" value="P:microtubule-based movement"/>
    <property type="evidence" value="ECO:0007669"/>
    <property type="project" value="InterPro"/>
</dbReference>
<dbReference type="GO" id="GO:0015630">
    <property type="term" value="C:microtubule cytoskeleton"/>
    <property type="evidence" value="ECO:0007669"/>
    <property type="project" value="TreeGrafter"/>
</dbReference>
<evidence type="ECO:0000256" key="1">
    <source>
        <dbReference type="ARBA" id="ARBA00023175"/>
    </source>
</evidence>
<proteinExistence type="inferred from homology"/>
<keyword evidence="1" id="KW-0505">Motor protein</keyword>
<comment type="caution">
    <text evidence="4">The sequence shown here is derived from an EMBL/GenBank/DDBJ whole genome shotgun (WGS) entry which is preliminary data.</text>
</comment>